<dbReference type="Proteomes" id="UP001605036">
    <property type="component" value="Unassembled WGS sequence"/>
</dbReference>
<protein>
    <submittedName>
        <fullName evidence="1">Uncharacterized protein</fullName>
    </submittedName>
</protein>
<keyword evidence="2" id="KW-1185">Reference proteome</keyword>
<dbReference type="EMBL" id="JBHFFA010000002">
    <property type="protein sequence ID" value="KAL2644311.1"/>
    <property type="molecule type" value="Genomic_DNA"/>
</dbReference>
<dbReference type="AlphaFoldDB" id="A0ABD1Z9G5"/>
<comment type="caution">
    <text evidence="1">The sequence shown here is derived from an EMBL/GenBank/DDBJ whole genome shotgun (WGS) entry which is preliminary data.</text>
</comment>
<evidence type="ECO:0000313" key="2">
    <source>
        <dbReference type="Proteomes" id="UP001605036"/>
    </source>
</evidence>
<evidence type="ECO:0000313" key="1">
    <source>
        <dbReference type="EMBL" id="KAL2644311.1"/>
    </source>
</evidence>
<reference evidence="1 2" key="1">
    <citation type="submission" date="2024-09" db="EMBL/GenBank/DDBJ databases">
        <title>Chromosome-scale assembly of Riccia fluitans.</title>
        <authorList>
            <person name="Paukszto L."/>
            <person name="Sawicki J."/>
            <person name="Karawczyk K."/>
            <person name="Piernik-Szablinska J."/>
            <person name="Szczecinska M."/>
            <person name="Mazdziarz M."/>
        </authorList>
    </citation>
    <scope>NUCLEOTIDE SEQUENCE [LARGE SCALE GENOMIC DNA]</scope>
    <source>
        <strain evidence="1">Rf_01</strain>
        <tissue evidence="1">Aerial parts of the thallus</tissue>
    </source>
</reference>
<sequence>MRPGPKEETPGGSPPNNHGIRIEVLPQRTISTELSIETRFVNSISNLIGTPERTTNQVLMASLMLRTIYCVFTASNHWISEVFVKLCICGLRTWLTKWREICCCDFRFLEVGSTHSCLNVAPIQSHPMITDSVPCQRSDFIHMICSVTWSTAHCCMDEGSRAAELRLQLSASGIRYSPK</sequence>
<accession>A0ABD1Z9G5</accession>
<gene>
    <name evidence="1" type="ORF">R1flu_011898</name>
</gene>
<proteinExistence type="predicted"/>
<name>A0ABD1Z9G5_9MARC</name>
<organism evidence="1 2">
    <name type="scientific">Riccia fluitans</name>
    <dbReference type="NCBI Taxonomy" id="41844"/>
    <lineage>
        <taxon>Eukaryota</taxon>
        <taxon>Viridiplantae</taxon>
        <taxon>Streptophyta</taxon>
        <taxon>Embryophyta</taxon>
        <taxon>Marchantiophyta</taxon>
        <taxon>Marchantiopsida</taxon>
        <taxon>Marchantiidae</taxon>
        <taxon>Marchantiales</taxon>
        <taxon>Ricciaceae</taxon>
        <taxon>Riccia</taxon>
    </lineage>
</organism>